<name>A0ABQ7G3H8_DUNSA</name>
<proteinExistence type="predicted"/>
<dbReference type="Proteomes" id="UP000815325">
    <property type="component" value="Unassembled WGS sequence"/>
</dbReference>
<comment type="caution">
    <text evidence="1">The sequence shown here is derived from an EMBL/GenBank/DDBJ whole genome shotgun (WGS) entry which is preliminary data.</text>
</comment>
<evidence type="ECO:0000313" key="1">
    <source>
        <dbReference type="EMBL" id="KAF5829155.1"/>
    </source>
</evidence>
<reference evidence="1" key="1">
    <citation type="submission" date="2017-08" db="EMBL/GenBank/DDBJ databases">
        <authorList>
            <person name="Polle J.E."/>
            <person name="Barry K."/>
            <person name="Cushman J."/>
            <person name="Schmutz J."/>
            <person name="Tran D."/>
            <person name="Hathwaick L.T."/>
            <person name="Yim W.C."/>
            <person name="Jenkins J."/>
            <person name="Mckie-Krisberg Z.M."/>
            <person name="Prochnik S."/>
            <person name="Lindquist E."/>
            <person name="Dockter R.B."/>
            <person name="Adam C."/>
            <person name="Molina H."/>
            <person name="Bunkerborg J."/>
            <person name="Jin E."/>
            <person name="Buchheim M."/>
            <person name="Magnuson J."/>
        </authorList>
    </citation>
    <scope>NUCLEOTIDE SEQUENCE</scope>
    <source>
        <strain evidence="1">CCAP 19/18</strain>
    </source>
</reference>
<gene>
    <name evidence="1" type="ORF">DUNSADRAFT_16497</name>
</gene>
<evidence type="ECO:0000313" key="2">
    <source>
        <dbReference type="Proteomes" id="UP000815325"/>
    </source>
</evidence>
<organism evidence="1 2">
    <name type="scientific">Dunaliella salina</name>
    <name type="common">Green alga</name>
    <name type="synonym">Protococcus salinus</name>
    <dbReference type="NCBI Taxonomy" id="3046"/>
    <lineage>
        <taxon>Eukaryota</taxon>
        <taxon>Viridiplantae</taxon>
        <taxon>Chlorophyta</taxon>
        <taxon>core chlorophytes</taxon>
        <taxon>Chlorophyceae</taxon>
        <taxon>CS clade</taxon>
        <taxon>Chlamydomonadales</taxon>
        <taxon>Dunaliellaceae</taxon>
        <taxon>Dunaliella</taxon>
    </lineage>
</organism>
<sequence>MPAHVGAYLICCTGSPLFEMPGFLLSQHTPQQQSVLLTPAPQQRSILLTHTPQQRFTLLTPLSSPSC</sequence>
<evidence type="ECO:0008006" key="3">
    <source>
        <dbReference type="Google" id="ProtNLM"/>
    </source>
</evidence>
<accession>A0ABQ7G3H8</accession>
<protein>
    <recommendedName>
        <fullName evidence="3">Encoded protein</fullName>
    </recommendedName>
</protein>
<keyword evidence="2" id="KW-1185">Reference proteome</keyword>
<dbReference type="EMBL" id="MU070197">
    <property type="protein sequence ID" value="KAF5829155.1"/>
    <property type="molecule type" value="Genomic_DNA"/>
</dbReference>